<dbReference type="Gene3D" id="3.30.420.10">
    <property type="entry name" value="Ribonuclease H-like superfamily/Ribonuclease H"/>
    <property type="match status" value="1"/>
</dbReference>
<sequence length="1142" mass="126064">MVKINTWCLRCPDEPSCAPGKKELLNCREKPHAASKLWKDFADNQSCNESTMLHNDELCLKLITEVTKYFQQGVAAANEGSNDVPHSLIVQQVAQNLSDSFGQEVTKQHLEYAYQKVKSATSKSSKSTKSKGKLPTSSTTNASTTASTSAPAAQSSDKTAWSVPKPQATVHNATSSIANLNLSNGADTAEAGSNTTATSVPSSSAAPSIAPTTSETPSPAIDDKTTHAQPPSVIGAPRPRKDANAATTSVFTNHFTIDLKPGIKLYEYQLVGLMNKGADLSRSKKKVMIKRKIESTEILRANQDKFACNDSGRIIAWKELYPNARLNDIVDNAPVVDYDRDQQNVVSRQINVDVVFKRVIELDDLQNFAKGNKQDYQETGAASALDILISRGIRGRPVSNGQDPIIQIGDNRFFTPWETHDFGRHGMIAIRGYSSSVQPVDGSLRLNVNTALSAFYKKQKVSNLIDFYHCESELLRLNFQHELQQKLVGLRVRIMYDRCKPGEDGGMDTEARRTKTITGFSTLNASQLNFTDRNNRLVSVYDHFMENYATAGNRSDPNQICVNTSSTVAGSECWFLPDQLQVVPGQIYSRTLDRLDPTFPGKMIDWSCSEPPENLKSIQDSGLAALGLKTGQPELQMLRAAGMRVQTKMLKVPCRVIPMPVIQYANTTKSLSNTSSWNTGGQKFLTQGGKLKSGVVHFLRQKVSKSEGPDEAKQRKIAHNIYMDGFMNSFQLNLTSKANVKKQYDPLFIDTGHGGILDLYGKLKSSQAGLFVLILPDTSKPSRGRHATFRIVADQMLGIPSIAMCEERIIGSASSDRPFNAQALTPYMANNAMKLNARLGNENHTVRAGFSKLLTQAGCDTLVLGADLIHPKAGCAAVTPTIAAVVGSVSKTFGKFTGSVRRQTAGEEIISSSNMVEMVTERIQAWQQLHGPDPPARILYYRDGTGASQYDGIRQEINDIKTAWNRMNKSSKVEVQVTAVVAVKRHNTRLYPAPGNPIGNKHNCVAGTVVDSHITSPYYFDFYLQSHQVMAGSAKPTHYFVLENGMNFTARELQDLTNNFCYVFSHSTSAVSYAAPAYFADKLCERAMLYLYQFNDNVPEISEMSEVLQQQQLKIAWERGQGKQSSRKNPWNSKMDDKMFWM</sequence>
<dbReference type="InterPro" id="IPR012337">
    <property type="entry name" value="RNaseH-like_sf"/>
</dbReference>
<feature type="compositionally biased region" description="Low complexity" evidence="1">
    <location>
        <begin position="133"/>
        <end position="156"/>
    </location>
</feature>
<dbReference type="Pfam" id="PF02171">
    <property type="entry name" value="Piwi"/>
    <property type="match status" value="1"/>
</dbReference>
<dbReference type="InterPro" id="IPR014811">
    <property type="entry name" value="ArgoL1"/>
</dbReference>
<dbReference type="Pfam" id="PF16488">
    <property type="entry name" value="ArgoL2"/>
    <property type="match status" value="1"/>
</dbReference>
<dbReference type="SMART" id="SM01163">
    <property type="entry name" value="DUF1785"/>
    <property type="match status" value="1"/>
</dbReference>
<dbReference type="GO" id="GO:0003723">
    <property type="term" value="F:RNA binding"/>
    <property type="evidence" value="ECO:0007669"/>
    <property type="project" value="InterPro"/>
</dbReference>
<evidence type="ECO:0000313" key="4">
    <source>
        <dbReference type="EMBL" id="SMY20631.1"/>
    </source>
</evidence>
<name>A0A1Y6LDL2_ZYMTR</name>
<dbReference type="PANTHER" id="PTHR22891">
    <property type="entry name" value="EUKARYOTIC TRANSLATION INITIATION FACTOR 2C"/>
    <property type="match status" value="1"/>
</dbReference>
<dbReference type="InterPro" id="IPR036085">
    <property type="entry name" value="PAZ_dom_sf"/>
</dbReference>
<evidence type="ECO:0000259" key="3">
    <source>
        <dbReference type="PROSITE" id="PS50822"/>
    </source>
</evidence>
<dbReference type="Pfam" id="PF08699">
    <property type="entry name" value="ArgoL1"/>
    <property type="match status" value="1"/>
</dbReference>
<feature type="compositionally biased region" description="Polar residues" evidence="1">
    <location>
        <begin position="1122"/>
        <end position="1132"/>
    </location>
</feature>
<dbReference type="InterPro" id="IPR032472">
    <property type="entry name" value="ArgoL2"/>
</dbReference>
<feature type="domain" description="Piwi" evidence="3">
    <location>
        <begin position="770"/>
        <end position="1092"/>
    </location>
</feature>
<dbReference type="PROSITE" id="PS50821">
    <property type="entry name" value="PAZ"/>
    <property type="match status" value="1"/>
</dbReference>
<dbReference type="InterPro" id="IPR003165">
    <property type="entry name" value="Piwi"/>
</dbReference>
<feature type="region of interest" description="Disordered" evidence="1">
    <location>
        <begin position="185"/>
        <end position="243"/>
    </location>
</feature>
<evidence type="ECO:0000256" key="1">
    <source>
        <dbReference type="SAM" id="MobiDB-lite"/>
    </source>
</evidence>
<evidence type="ECO:0000313" key="5">
    <source>
        <dbReference type="Proteomes" id="UP000215453"/>
    </source>
</evidence>
<dbReference type="Proteomes" id="UP000215453">
    <property type="component" value="Chromosome 1"/>
</dbReference>
<accession>A0A1Y6LDL2</accession>
<proteinExistence type="predicted"/>
<feature type="region of interest" description="Disordered" evidence="1">
    <location>
        <begin position="117"/>
        <end position="166"/>
    </location>
</feature>
<dbReference type="PROSITE" id="PS50822">
    <property type="entry name" value="PIWI"/>
    <property type="match status" value="1"/>
</dbReference>
<feature type="compositionally biased region" description="Low complexity" evidence="1">
    <location>
        <begin position="193"/>
        <end position="220"/>
    </location>
</feature>
<dbReference type="InterPro" id="IPR036397">
    <property type="entry name" value="RNaseH_sf"/>
</dbReference>
<feature type="region of interest" description="Disordered" evidence="1">
    <location>
        <begin position="1119"/>
        <end position="1142"/>
    </location>
</feature>
<dbReference type="EMBL" id="LT882676">
    <property type="protein sequence ID" value="SMY20631.1"/>
    <property type="molecule type" value="Genomic_DNA"/>
</dbReference>
<dbReference type="InterPro" id="IPR003100">
    <property type="entry name" value="PAZ_dom"/>
</dbReference>
<organism evidence="4 5">
    <name type="scientific">Zymoseptoria tritici ST99CH_1A5</name>
    <dbReference type="NCBI Taxonomy" id="1276529"/>
    <lineage>
        <taxon>Eukaryota</taxon>
        <taxon>Fungi</taxon>
        <taxon>Dikarya</taxon>
        <taxon>Ascomycota</taxon>
        <taxon>Pezizomycotina</taxon>
        <taxon>Dothideomycetes</taxon>
        <taxon>Dothideomycetidae</taxon>
        <taxon>Mycosphaerellales</taxon>
        <taxon>Mycosphaerellaceae</taxon>
        <taxon>Zymoseptoria</taxon>
    </lineage>
</organism>
<protein>
    <submittedName>
        <fullName evidence="4">Uncharacterized protein</fullName>
    </submittedName>
</protein>
<dbReference type="Gene3D" id="3.40.50.2300">
    <property type="match status" value="1"/>
</dbReference>
<gene>
    <name evidence="4" type="ORF">ZT1A5_G2066</name>
</gene>
<evidence type="ECO:0000259" key="2">
    <source>
        <dbReference type="PROSITE" id="PS50821"/>
    </source>
</evidence>
<dbReference type="AlphaFoldDB" id="A0A1Y6LDL2"/>
<reference evidence="4 5" key="1">
    <citation type="submission" date="2016-10" db="EMBL/GenBank/DDBJ databases">
        <authorList>
            <person name="Varghese N."/>
        </authorList>
    </citation>
    <scope>NUCLEOTIDE SEQUENCE [LARGE SCALE GENOMIC DNA]</scope>
</reference>
<dbReference type="SMART" id="SM00950">
    <property type="entry name" value="Piwi"/>
    <property type="match status" value="1"/>
</dbReference>
<feature type="domain" description="PAZ" evidence="2">
    <location>
        <begin position="463"/>
        <end position="584"/>
    </location>
</feature>
<dbReference type="SUPFAM" id="SSF53098">
    <property type="entry name" value="Ribonuclease H-like"/>
    <property type="match status" value="1"/>
</dbReference>
<dbReference type="Gene3D" id="2.170.260.10">
    <property type="entry name" value="paz domain"/>
    <property type="match status" value="1"/>
</dbReference>
<dbReference type="SUPFAM" id="SSF101690">
    <property type="entry name" value="PAZ domain"/>
    <property type="match status" value="1"/>
</dbReference>